<sequence>MNQIFILSKTLKLAAVFVLIAFYGYSQQLLEKPVTVSVKGQPVSGVLKLISEQGKFYFSYNSDLIPGDSLVTINVSQKSVREVLELLFRTSYQYKEKGDYVIILPAAKEKVFYVNGHIFDQETNAPVDYASVYSRQMLISTLSGDDGHFRLRIKDKSSVSLTISKVGYGDTTVVVNYGDADLRLFIHPRAIDLDPLIVRYSEGEATWLGRLFLSARLRAQSRNIGRFFVALPYQASLTPGLGTHGRMSSQVVNKFSLNLLGGYTAGVNGVEIAGGFNISKKDVRFVQIAGAFNVVSGTVRGVQVAGFLNQILDTLGGVQVSGFSGNIQKNVEGVQLSGFLSRAAGNMHGAQISGALGIVRGTGDGVQLSGAYNHMKGNFYGVQIAGAANFTKSNMEGGQISGGANIGAGEVHGFQLAPLNYAKKLHGIQIGVINIADSSAGLSLGLFNFIRKSTSNISVFASEVVPWNVALKMGTHKFYSVLSAGSTTGANNKVFVIGAGFGREFFPFKKVGFFTEITSQNLYLGSWENTPFMYRFQAAATWKLNKRFLLFAGPSFSVYHPDVFEARQGYKTFPVKGYPGFDLSDKLTSWFGWQGGISWRYGRL</sequence>
<dbReference type="InterPro" id="IPR058093">
    <property type="entry name" value="LA_2272-like"/>
</dbReference>
<dbReference type="SUPFAM" id="SSF49464">
    <property type="entry name" value="Carboxypeptidase regulatory domain-like"/>
    <property type="match status" value="1"/>
</dbReference>
<dbReference type="InterPro" id="IPR008969">
    <property type="entry name" value="CarboxyPept-like_regulatory"/>
</dbReference>
<dbReference type="Pfam" id="PF13715">
    <property type="entry name" value="CarbopepD_reg_2"/>
    <property type="match status" value="1"/>
</dbReference>
<keyword evidence="1" id="KW-0645">Protease</keyword>
<dbReference type="RefSeq" id="WP_244823459.1">
    <property type="nucleotide sequence ID" value="NZ_CP112998.1"/>
</dbReference>
<keyword evidence="1" id="KW-0121">Carboxypeptidase</keyword>
<dbReference type="Gene3D" id="2.60.40.1120">
    <property type="entry name" value="Carboxypeptidase-like, regulatory domain"/>
    <property type="match status" value="1"/>
</dbReference>
<dbReference type="AlphaFoldDB" id="A0A9E8NEP1"/>
<dbReference type="KEGG" id="dpf:ON006_02090"/>
<gene>
    <name evidence="1" type="ORF">ON006_02090</name>
</gene>
<dbReference type="NCBIfam" id="NF047436">
    <property type="entry name" value="LA_2272_repeat"/>
    <property type="match status" value="1"/>
</dbReference>
<name>A0A9E8NEP1_9BACT</name>
<proteinExistence type="predicted"/>
<evidence type="ECO:0000313" key="1">
    <source>
        <dbReference type="EMBL" id="WAC12759.1"/>
    </source>
</evidence>
<accession>A0A9E8NEP1</accession>
<dbReference type="EMBL" id="CP112998">
    <property type="protein sequence ID" value="WAC12759.1"/>
    <property type="molecule type" value="Genomic_DNA"/>
</dbReference>
<keyword evidence="2" id="KW-1185">Reference proteome</keyword>
<keyword evidence="1" id="KW-0378">Hydrolase</keyword>
<organism evidence="1 2">
    <name type="scientific">Dyadobacter pollutisoli</name>
    <dbReference type="NCBI Taxonomy" id="2910158"/>
    <lineage>
        <taxon>Bacteria</taxon>
        <taxon>Pseudomonadati</taxon>
        <taxon>Bacteroidota</taxon>
        <taxon>Cytophagia</taxon>
        <taxon>Cytophagales</taxon>
        <taxon>Spirosomataceae</taxon>
        <taxon>Dyadobacter</taxon>
    </lineage>
</organism>
<evidence type="ECO:0000313" key="2">
    <source>
        <dbReference type="Proteomes" id="UP001164653"/>
    </source>
</evidence>
<reference evidence="1" key="1">
    <citation type="submission" date="2022-11" db="EMBL/GenBank/DDBJ databases">
        <title>Dyadobacter pollutisoli sp. nov., isolated from plastic dumped soil.</title>
        <authorList>
            <person name="Kim J.M."/>
            <person name="Kim K.R."/>
            <person name="Lee J.K."/>
            <person name="Hao L."/>
            <person name="Jeon C.O."/>
        </authorList>
    </citation>
    <scope>NUCLEOTIDE SEQUENCE</scope>
    <source>
        <strain evidence="1">U1</strain>
    </source>
</reference>
<dbReference type="GO" id="GO:0004180">
    <property type="term" value="F:carboxypeptidase activity"/>
    <property type="evidence" value="ECO:0007669"/>
    <property type="project" value="UniProtKB-KW"/>
</dbReference>
<protein>
    <submittedName>
        <fullName evidence="1">STN and carboxypeptidase regulatory-like domain-containing protein</fullName>
    </submittedName>
</protein>
<dbReference type="Proteomes" id="UP001164653">
    <property type="component" value="Chromosome"/>
</dbReference>